<dbReference type="Pfam" id="PF08889">
    <property type="entry name" value="WbqC"/>
    <property type="match status" value="1"/>
</dbReference>
<sequence length="224" mass="25589">MKTVAVIQPYFLPYAGYFRLFEAADCVVIFDCVQFPRRGWVHRNRFRLANGDFDWLTLPIERAERSALIASLHFASDARERMKEAIRRFPVLERARAEQNPALEMLFKMDDDAVSSYLVDLLHYFSDRLQIRFEPIISSALNIDPVLRGQERVIAIVEAVGGTRYVNPSGGRSLYDPARFSDSKIELRFLSEYSGDAGSILERILNEGPEAVASDIREQTILLP</sequence>
<dbReference type="EMBL" id="CABL01000001">
    <property type="protein sequence ID" value="CBH74077.1"/>
    <property type="molecule type" value="Genomic_DNA"/>
</dbReference>
<dbReference type="AlphaFoldDB" id="E6PC94"/>
<gene>
    <name evidence="1" type="ORF">CARN1_1964</name>
</gene>
<name>E6PC94_9ZZZZ</name>
<evidence type="ECO:0008006" key="2">
    <source>
        <dbReference type="Google" id="ProtNLM"/>
    </source>
</evidence>
<comment type="caution">
    <text evidence="1">The sequence shown here is derived from an EMBL/GenBank/DDBJ whole genome shotgun (WGS) entry which is preliminary data.</text>
</comment>
<protein>
    <recommendedName>
        <fullName evidence="2">WbqC-like protein family protein</fullName>
    </recommendedName>
</protein>
<organism evidence="1">
    <name type="scientific">mine drainage metagenome</name>
    <dbReference type="NCBI Taxonomy" id="410659"/>
    <lineage>
        <taxon>unclassified sequences</taxon>
        <taxon>metagenomes</taxon>
        <taxon>ecological metagenomes</taxon>
    </lineage>
</organism>
<proteinExistence type="predicted"/>
<reference evidence="1" key="1">
    <citation type="submission" date="2009-10" db="EMBL/GenBank/DDBJ databases">
        <title>Diversity of trophic interactions inside an arsenic-rich microbial ecosystem.</title>
        <authorList>
            <person name="Bertin P.N."/>
            <person name="Heinrich-Salmeron A."/>
            <person name="Pelletier E."/>
            <person name="Goulhen-Chollet F."/>
            <person name="Arsene-Ploetze F."/>
            <person name="Gallien S."/>
            <person name="Calteau A."/>
            <person name="Vallenet D."/>
            <person name="Casiot C."/>
            <person name="Chane-Woon-Ming B."/>
            <person name="Giloteaux L."/>
            <person name="Barakat M."/>
            <person name="Bonnefoy V."/>
            <person name="Bruneel O."/>
            <person name="Chandler M."/>
            <person name="Cleiss J."/>
            <person name="Duran R."/>
            <person name="Elbaz-Poulichet F."/>
            <person name="Fonknechten N."/>
            <person name="Lauga B."/>
            <person name="Mornico D."/>
            <person name="Ortet P."/>
            <person name="Schaeffer C."/>
            <person name="Siguier P."/>
            <person name="Alexander Thil Smith A."/>
            <person name="Van Dorsselaer A."/>
            <person name="Weissenbach J."/>
            <person name="Medigue C."/>
            <person name="Le Paslier D."/>
        </authorList>
    </citation>
    <scope>NUCLEOTIDE SEQUENCE</scope>
</reference>
<evidence type="ECO:0000313" key="1">
    <source>
        <dbReference type="EMBL" id="CBH74077.1"/>
    </source>
</evidence>
<dbReference type="InterPro" id="IPR014985">
    <property type="entry name" value="WbqC"/>
</dbReference>
<accession>E6PC94</accession>